<dbReference type="InterPro" id="IPR036640">
    <property type="entry name" value="ABC1_TM_sf"/>
</dbReference>
<comment type="caution">
    <text evidence="7">The sequence shown here is derived from an EMBL/GenBank/DDBJ whole genome shotgun (WGS) entry which is preliminary data.</text>
</comment>
<gene>
    <name evidence="7" type="ORF">GPM918_LOCUS13332</name>
    <name evidence="8" type="ORF">SRO942_LOCUS13332</name>
</gene>
<evidence type="ECO:0000313" key="8">
    <source>
        <dbReference type="EMBL" id="CAF3764493.1"/>
    </source>
</evidence>
<evidence type="ECO:0000313" key="9">
    <source>
        <dbReference type="Proteomes" id="UP000663829"/>
    </source>
</evidence>
<comment type="subcellular location">
    <subcellularLocation>
        <location evidence="1">Membrane</location>
        <topology evidence="1">Multi-pass membrane protein</topology>
    </subcellularLocation>
</comment>
<dbReference type="SUPFAM" id="SSF90123">
    <property type="entry name" value="ABC transporter transmembrane region"/>
    <property type="match status" value="1"/>
</dbReference>
<dbReference type="AlphaFoldDB" id="A0A814GBY1"/>
<evidence type="ECO:0000256" key="3">
    <source>
        <dbReference type="ARBA" id="ARBA00022989"/>
    </source>
</evidence>
<keyword evidence="2 5" id="KW-0812">Transmembrane</keyword>
<dbReference type="EMBL" id="CAJOBC010003046">
    <property type="protein sequence ID" value="CAF3764493.1"/>
    <property type="molecule type" value="Genomic_DNA"/>
</dbReference>
<evidence type="ECO:0000313" key="7">
    <source>
        <dbReference type="EMBL" id="CAF0992606.1"/>
    </source>
</evidence>
<dbReference type="Gene3D" id="1.20.1560.10">
    <property type="entry name" value="ABC transporter type 1, transmembrane domain"/>
    <property type="match status" value="1"/>
</dbReference>
<proteinExistence type="predicted"/>
<name>A0A814GBY1_9BILA</name>
<dbReference type="InterPro" id="IPR011527">
    <property type="entry name" value="ABC1_TM_dom"/>
</dbReference>
<dbReference type="Gene3D" id="3.40.50.300">
    <property type="entry name" value="P-loop containing nucleotide triphosphate hydrolases"/>
    <property type="match status" value="1"/>
</dbReference>
<dbReference type="OrthoDB" id="9984778at2759"/>
<reference evidence="7" key="1">
    <citation type="submission" date="2021-02" db="EMBL/GenBank/DDBJ databases">
        <authorList>
            <person name="Nowell W R."/>
        </authorList>
    </citation>
    <scope>NUCLEOTIDE SEQUENCE</scope>
</reference>
<keyword evidence="9" id="KW-1185">Reference proteome</keyword>
<dbReference type="InterPro" id="IPR039421">
    <property type="entry name" value="Type_1_exporter"/>
</dbReference>
<dbReference type="PROSITE" id="PS50929">
    <property type="entry name" value="ABC_TM1F"/>
    <property type="match status" value="1"/>
</dbReference>
<feature type="transmembrane region" description="Helical" evidence="5">
    <location>
        <begin position="321"/>
        <end position="341"/>
    </location>
</feature>
<dbReference type="InterPro" id="IPR027417">
    <property type="entry name" value="P-loop_NTPase"/>
</dbReference>
<feature type="domain" description="ABC transmembrane type-1" evidence="6">
    <location>
        <begin position="200"/>
        <end position="281"/>
    </location>
</feature>
<dbReference type="Proteomes" id="UP000681722">
    <property type="component" value="Unassembled WGS sequence"/>
</dbReference>
<dbReference type="PANTHER" id="PTHR24221">
    <property type="entry name" value="ATP-BINDING CASSETTE SUB-FAMILY B"/>
    <property type="match status" value="1"/>
</dbReference>
<dbReference type="GO" id="GO:0016020">
    <property type="term" value="C:membrane"/>
    <property type="evidence" value="ECO:0007669"/>
    <property type="project" value="UniProtKB-SubCell"/>
</dbReference>
<evidence type="ECO:0000256" key="5">
    <source>
        <dbReference type="SAM" id="Phobius"/>
    </source>
</evidence>
<accession>A0A814GBY1</accession>
<evidence type="ECO:0000256" key="4">
    <source>
        <dbReference type="ARBA" id="ARBA00023136"/>
    </source>
</evidence>
<evidence type="ECO:0000256" key="1">
    <source>
        <dbReference type="ARBA" id="ARBA00004141"/>
    </source>
</evidence>
<protein>
    <recommendedName>
        <fullName evidence="6">ABC transmembrane type-1 domain-containing protein</fullName>
    </recommendedName>
</protein>
<evidence type="ECO:0000256" key="2">
    <source>
        <dbReference type="ARBA" id="ARBA00022692"/>
    </source>
</evidence>
<dbReference type="PANTHER" id="PTHR24221:SF503">
    <property type="entry name" value="MITOCHONDRIAL POTASSIUM CHANNEL ATP-BINDING SUBUNIT"/>
    <property type="match status" value="1"/>
</dbReference>
<dbReference type="Pfam" id="PF00664">
    <property type="entry name" value="ABC_membrane"/>
    <property type="match status" value="1"/>
</dbReference>
<evidence type="ECO:0000259" key="6">
    <source>
        <dbReference type="PROSITE" id="PS50929"/>
    </source>
</evidence>
<keyword evidence="3 5" id="KW-1133">Transmembrane helix</keyword>
<dbReference type="Proteomes" id="UP000663829">
    <property type="component" value="Unassembled WGS sequence"/>
</dbReference>
<keyword evidence="4 5" id="KW-0472">Membrane</keyword>
<organism evidence="7 9">
    <name type="scientific">Didymodactylos carnosus</name>
    <dbReference type="NCBI Taxonomy" id="1234261"/>
    <lineage>
        <taxon>Eukaryota</taxon>
        <taxon>Metazoa</taxon>
        <taxon>Spiralia</taxon>
        <taxon>Gnathifera</taxon>
        <taxon>Rotifera</taxon>
        <taxon>Eurotatoria</taxon>
        <taxon>Bdelloidea</taxon>
        <taxon>Philodinida</taxon>
        <taxon>Philodinidae</taxon>
        <taxon>Didymodactylos</taxon>
    </lineage>
</organism>
<dbReference type="GO" id="GO:0005524">
    <property type="term" value="F:ATP binding"/>
    <property type="evidence" value="ECO:0007669"/>
    <property type="project" value="InterPro"/>
</dbReference>
<sequence>MTQIHETLLLINDIIRVALSLNIDKTNHLTILPRLQVPMISLLSKSSTFCGNLIIIDTPGPNEDQLSKHLKQVIINELRKSAIILIALDFNSLNSTDEAELKRDIEAVCNEVRDSTTEQIKAFISSRFKIQKQNIFEVSAKNALLSCIFLNEYKLIDKREDLIHDLLTEQMITYKTFIQQNVLVYMESNKVKQQHEIRLYCTLLIALGLIVLLSRLLQNLVFSISGAELKKRVRAKAIQCMLKQEVGWFDKQENHSGILCERLSTDALAIQNLATESLQNIRTVVQLTKEDIFIQTYSKYIHHTYAFTKTYSYIKAITHSVAISNFYFTLAATYVAVFVLIEHEQIKTENIMM</sequence>
<dbReference type="GO" id="GO:0140359">
    <property type="term" value="F:ABC-type transporter activity"/>
    <property type="evidence" value="ECO:0007669"/>
    <property type="project" value="InterPro"/>
</dbReference>
<dbReference type="EMBL" id="CAJNOQ010003046">
    <property type="protein sequence ID" value="CAF0992606.1"/>
    <property type="molecule type" value="Genomic_DNA"/>
</dbReference>